<keyword evidence="2" id="KW-1185">Reference proteome</keyword>
<accession>A0ABQ7LIJ1</accession>
<organism evidence="1 2">
    <name type="scientific">Brassica rapa subsp. trilocularis</name>
    <dbReference type="NCBI Taxonomy" id="1813537"/>
    <lineage>
        <taxon>Eukaryota</taxon>
        <taxon>Viridiplantae</taxon>
        <taxon>Streptophyta</taxon>
        <taxon>Embryophyta</taxon>
        <taxon>Tracheophyta</taxon>
        <taxon>Spermatophyta</taxon>
        <taxon>Magnoliopsida</taxon>
        <taxon>eudicotyledons</taxon>
        <taxon>Gunneridae</taxon>
        <taxon>Pentapetalae</taxon>
        <taxon>rosids</taxon>
        <taxon>malvids</taxon>
        <taxon>Brassicales</taxon>
        <taxon>Brassicaceae</taxon>
        <taxon>Brassiceae</taxon>
        <taxon>Brassica</taxon>
    </lineage>
</organism>
<evidence type="ECO:0000313" key="1">
    <source>
        <dbReference type="EMBL" id="KAG5385790.1"/>
    </source>
</evidence>
<reference evidence="1 2" key="1">
    <citation type="submission" date="2021-03" db="EMBL/GenBank/DDBJ databases">
        <authorList>
            <person name="King G.J."/>
            <person name="Bancroft I."/>
            <person name="Baten A."/>
            <person name="Bloomfield J."/>
            <person name="Borpatragohain P."/>
            <person name="He Z."/>
            <person name="Irish N."/>
            <person name="Irwin J."/>
            <person name="Liu K."/>
            <person name="Mauleon R.P."/>
            <person name="Moore J."/>
            <person name="Morris R."/>
            <person name="Ostergaard L."/>
            <person name="Wang B."/>
            <person name="Wells R."/>
        </authorList>
    </citation>
    <scope>NUCLEOTIDE SEQUENCE [LARGE SCALE GENOMIC DNA]</scope>
    <source>
        <strain evidence="1">R-o-18</strain>
        <tissue evidence="1">Leaf</tissue>
    </source>
</reference>
<gene>
    <name evidence="1" type="primary">A09p056070.1_BraROA</name>
    <name evidence="1" type="ORF">IGI04_037260</name>
</gene>
<name>A0ABQ7LIJ1_BRACM</name>
<dbReference type="EMBL" id="JADBGQ010000008">
    <property type="protein sequence ID" value="KAG5385790.1"/>
    <property type="molecule type" value="Genomic_DNA"/>
</dbReference>
<proteinExistence type="predicted"/>
<comment type="caution">
    <text evidence="1">The sequence shown here is derived from an EMBL/GenBank/DDBJ whole genome shotgun (WGS) entry which is preliminary data.</text>
</comment>
<feature type="non-terminal residue" evidence="1">
    <location>
        <position position="1"/>
    </location>
</feature>
<evidence type="ECO:0000313" key="2">
    <source>
        <dbReference type="Proteomes" id="UP000823674"/>
    </source>
</evidence>
<dbReference type="Proteomes" id="UP000823674">
    <property type="component" value="Chromosome A09"/>
</dbReference>
<protein>
    <submittedName>
        <fullName evidence="1">Uncharacterized protein</fullName>
    </submittedName>
</protein>
<sequence length="132" mass="14978">SRGLLVPRTSVRLLTVSLHTFSFKSGNYTGKKFCSEPTFFTASGQVGSDGSVIFKEEDEIGNACRFSLSLRTLRVVVDPLGTVIQWLCLPEAEVTRKFCRRRTSRTRPLLWKRGLVEDHKEQPEVIEVFESL</sequence>